<feature type="domain" description="CRAL-TRIO" evidence="1">
    <location>
        <begin position="95"/>
        <end position="257"/>
    </location>
</feature>
<dbReference type="Pfam" id="PF00650">
    <property type="entry name" value="CRAL_TRIO"/>
    <property type="match status" value="1"/>
</dbReference>
<organism evidence="2">
    <name type="scientific">Graphocephala atropunctata</name>
    <dbReference type="NCBI Taxonomy" id="36148"/>
    <lineage>
        <taxon>Eukaryota</taxon>
        <taxon>Metazoa</taxon>
        <taxon>Ecdysozoa</taxon>
        <taxon>Arthropoda</taxon>
        <taxon>Hexapoda</taxon>
        <taxon>Insecta</taxon>
        <taxon>Pterygota</taxon>
        <taxon>Neoptera</taxon>
        <taxon>Paraneoptera</taxon>
        <taxon>Hemiptera</taxon>
        <taxon>Auchenorrhyncha</taxon>
        <taxon>Membracoidea</taxon>
        <taxon>Cicadellidae</taxon>
        <taxon>Cicadellinae</taxon>
        <taxon>Cicadellini</taxon>
        <taxon>Graphocephala</taxon>
    </lineage>
</organism>
<dbReference type="Gene3D" id="3.40.525.10">
    <property type="entry name" value="CRAL-TRIO lipid binding domain"/>
    <property type="match status" value="1"/>
</dbReference>
<gene>
    <name evidence="2" type="ORF">g.24126</name>
</gene>
<dbReference type="InterPro" id="IPR036865">
    <property type="entry name" value="CRAL-TRIO_dom_sf"/>
</dbReference>
<dbReference type="Gene3D" id="1.20.5.1200">
    <property type="entry name" value="Alpha-tocopherol transfer"/>
    <property type="match status" value="1"/>
</dbReference>
<dbReference type="PRINTS" id="PR00180">
    <property type="entry name" value="CRETINALDHBP"/>
</dbReference>
<evidence type="ECO:0000313" key="2">
    <source>
        <dbReference type="EMBL" id="JAT27267.1"/>
    </source>
</evidence>
<reference evidence="2" key="1">
    <citation type="submission" date="2015-11" db="EMBL/GenBank/DDBJ databases">
        <title>De novo transcriptome assembly of four potential Pierce s Disease insect vectors from Arizona vineyards.</title>
        <authorList>
            <person name="Tassone E.E."/>
        </authorList>
    </citation>
    <scope>NUCLEOTIDE SEQUENCE</scope>
</reference>
<dbReference type="GO" id="GO:1902936">
    <property type="term" value="F:phosphatidylinositol bisphosphate binding"/>
    <property type="evidence" value="ECO:0007669"/>
    <property type="project" value="TreeGrafter"/>
</dbReference>
<dbReference type="AlphaFoldDB" id="A0A1B6LUA8"/>
<protein>
    <recommendedName>
        <fullName evidence="1">CRAL-TRIO domain-containing protein</fullName>
    </recommendedName>
</protein>
<dbReference type="EMBL" id="GEBQ01012710">
    <property type="protein sequence ID" value="JAT27267.1"/>
    <property type="molecule type" value="Transcribed_RNA"/>
</dbReference>
<accession>A0A1B6LUA8</accession>
<dbReference type="PANTHER" id="PTHR10174:SF216">
    <property type="entry name" value="CRAL-TRIO DOMAIN-CONTAINING PROTEIN-RELATED"/>
    <property type="match status" value="1"/>
</dbReference>
<dbReference type="InterPro" id="IPR036273">
    <property type="entry name" value="CRAL/TRIO_N_dom_sf"/>
</dbReference>
<dbReference type="InterPro" id="IPR001251">
    <property type="entry name" value="CRAL-TRIO_dom"/>
</dbReference>
<name>A0A1B6LUA8_9HEMI</name>
<dbReference type="SUPFAM" id="SSF46938">
    <property type="entry name" value="CRAL/TRIO N-terminal domain"/>
    <property type="match status" value="1"/>
</dbReference>
<dbReference type="PROSITE" id="PS50191">
    <property type="entry name" value="CRAL_TRIO"/>
    <property type="match status" value="1"/>
</dbReference>
<evidence type="ECO:0000259" key="1">
    <source>
        <dbReference type="PROSITE" id="PS50191"/>
    </source>
</evidence>
<dbReference type="SUPFAM" id="SSF52087">
    <property type="entry name" value="CRAL/TRIO domain"/>
    <property type="match status" value="1"/>
</dbReference>
<dbReference type="GO" id="GO:0016020">
    <property type="term" value="C:membrane"/>
    <property type="evidence" value="ECO:0007669"/>
    <property type="project" value="TreeGrafter"/>
</dbReference>
<proteinExistence type="predicted"/>
<sequence length="313" mass="36255">MPMKLLETSANSKARIYKEFNMTPRGISRDIASLKEWLAKQPHLPIIRGEHVDQWLENYLISNKNSLERAKEGLDCYFSVRVLVPEVFTMRDPLLQAVQKSFEVMGVVILPKLTPEGRRVILFSHLTPSAEDFDANVMLKRISMMMDLMLQEGVDYVGLDVVVDSKHVVFSHLARYNLNVLRKTFDLGWKGYPQRVNKIHVVNPWAMVETGIALFKPLLTSKLQNRIMVHRNVKDLHRHIPKQILPEDLGGDDLSVWELNNQWREKMEEYRDWFLSNEKIKTDEAKRVGKCSFESVTESAFGNSGSFRKIEVD</sequence>
<dbReference type="CDD" id="cd00170">
    <property type="entry name" value="SEC14"/>
    <property type="match status" value="1"/>
</dbReference>
<dbReference type="SMART" id="SM00516">
    <property type="entry name" value="SEC14"/>
    <property type="match status" value="1"/>
</dbReference>
<dbReference type="PANTHER" id="PTHR10174">
    <property type="entry name" value="ALPHA-TOCOPHEROL TRANSFER PROTEIN-RELATED"/>
    <property type="match status" value="1"/>
</dbReference>